<comment type="subcellular location">
    <subcellularLocation>
        <location evidence="1">Membrane</location>
        <topology evidence="1">Peripheral membrane protein</topology>
    </subcellularLocation>
</comment>
<dbReference type="SMART" id="SM00580">
    <property type="entry name" value="PUG"/>
    <property type="match status" value="1"/>
</dbReference>
<dbReference type="PROSITE" id="PS50033">
    <property type="entry name" value="UBX"/>
    <property type="match status" value="1"/>
</dbReference>
<keyword evidence="6" id="KW-0862">Zinc</keyword>
<dbReference type="PANTHER" id="PTHR47694">
    <property type="entry name" value="PLANT UBX DOMAIN-CONTAINING PROTEIN 2"/>
    <property type="match status" value="1"/>
</dbReference>
<dbReference type="STRING" id="40149.A0A0E0ERZ5"/>
<evidence type="ECO:0000256" key="2">
    <source>
        <dbReference type="ARBA" id="ARBA00022723"/>
    </source>
</evidence>
<keyword evidence="7" id="KW-0472">Membrane</keyword>
<dbReference type="InterPro" id="IPR018997">
    <property type="entry name" value="PUB_domain"/>
</dbReference>
<dbReference type="InterPro" id="IPR006642">
    <property type="entry name" value="Rad18_UBZ4"/>
</dbReference>
<protein>
    <recommendedName>
        <fullName evidence="10">UBX domain-containing protein</fullName>
    </recommendedName>
</protein>
<feature type="compositionally biased region" description="Basic and acidic residues" evidence="9">
    <location>
        <begin position="1"/>
        <end position="11"/>
    </location>
</feature>
<dbReference type="eggNOG" id="KOG2699">
    <property type="taxonomic scope" value="Eukaryota"/>
</dbReference>
<dbReference type="SUPFAM" id="SSF54236">
    <property type="entry name" value="Ubiquitin-like"/>
    <property type="match status" value="1"/>
</dbReference>
<evidence type="ECO:0000256" key="9">
    <source>
        <dbReference type="SAM" id="MobiDB-lite"/>
    </source>
</evidence>
<dbReference type="GO" id="GO:0016020">
    <property type="term" value="C:membrane"/>
    <property type="evidence" value="ECO:0007669"/>
    <property type="project" value="UniProtKB-SubCell"/>
</dbReference>
<keyword evidence="8" id="KW-0234">DNA repair</keyword>
<evidence type="ECO:0000259" key="10">
    <source>
        <dbReference type="PROSITE" id="PS50033"/>
    </source>
</evidence>
<feature type="domain" description="UBX" evidence="10">
    <location>
        <begin position="322"/>
        <end position="406"/>
    </location>
</feature>
<dbReference type="FunFam" id="3.10.20.90:FF:000185">
    <property type="entry name" value="UBX domain-containing protein 6"/>
    <property type="match status" value="1"/>
</dbReference>
<evidence type="ECO:0000256" key="4">
    <source>
        <dbReference type="ARBA" id="ARBA00022771"/>
    </source>
</evidence>
<dbReference type="Proteomes" id="UP000008021">
    <property type="component" value="Chromosome 9"/>
</dbReference>
<evidence type="ECO:0000256" key="7">
    <source>
        <dbReference type="ARBA" id="ARBA00023136"/>
    </source>
</evidence>
<dbReference type="CDD" id="cd09212">
    <property type="entry name" value="PUB"/>
    <property type="match status" value="1"/>
</dbReference>
<proteinExistence type="predicted"/>
<dbReference type="GO" id="GO:0008270">
    <property type="term" value="F:zinc ion binding"/>
    <property type="evidence" value="ECO:0007669"/>
    <property type="project" value="UniProtKB-KW"/>
</dbReference>
<dbReference type="SMART" id="SM00734">
    <property type="entry name" value="ZnF_Rad18"/>
    <property type="match status" value="1"/>
</dbReference>
<feature type="region of interest" description="Disordered" evidence="9">
    <location>
        <begin position="230"/>
        <end position="253"/>
    </location>
</feature>
<evidence type="ECO:0000256" key="5">
    <source>
        <dbReference type="ARBA" id="ARBA00022786"/>
    </source>
</evidence>
<feature type="compositionally biased region" description="Low complexity" evidence="9">
    <location>
        <begin position="57"/>
        <end position="73"/>
    </location>
</feature>
<reference evidence="11" key="2">
    <citation type="submission" date="2018-05" db="EMBL/GenBank/DDBJ databases">
        <title>OmerRS3 (Oryza meridionalis Reference Sequence Version 3).</title>
        <authorList>
            <person name="Zhang J."/>
            <person name="Kudrna D."/>
            <person name="Lee S."/>
            <person name="Talag J."/>
            <person name="Welchert J."/>
            <person name="Wing R.A."/>
        </authorList>
    </citation>
    <scope>NUCLEOTIDE SEQUENCE [LARGE SCALE GENOMIC DNA]</scope>
    <source>
        <strain evidence="11">cv. OR44</strain>
    </source>
</reference>
<dbReference type="AlphaFoldDB" id="A0A0E0ERZ5"/>
<organism evidence="11">
    <name type="scientific">Oryza meridionalis</name>
    <dbReference type="NCBI Taxonomy" id="40149"/>
    <lineage>
        <taxon>Eukaryota</taxon>
        <taxon>Viridiplantae</taxon>
        <taxon>Streptophyta</taxon>
        <taxon>Embryophyta</taxon>
        <taxon>Tracheophyta</taxon>
        <taxon>Spermatophyta</taxon>
        <taxon>Magnoliopsida</taxon>
        <taxon>Liliopsida</taxon>
        <taxon>Poales</taxon>
        <taxon>Poaceae</taxon>
        <taxon>BOP clade</taxon>
        <taxon>Oryzoideae</taxon>
        <taxon>Oryzeae</taxon>
        <taxon>Oryzinae</taxon>
        <taxon>Oryza</taxon>
    </lineage>
</organism>
<dbReference type="Gene3D" id="3.10.20.90">
    <property type="entry name" value="Phosphatidylinositol 3-kinase Catalytic Subunit, Chain A, domain 1"/>
    <property type="match status" value="1"/>
</dbReference>
<reference evidence="11" key="1">
    <citation type="submission" date="2015-04" db="UniProtKB">
        <authorList>
            <consortium name="EnsemblPlants"/>
        </authorList>
    </citation>
    <scope>IDENTIFICATION</scope>
</reference>
<evidence type="ECO:0000313" key="11">
    <source>
        <dbReference type="EnsemblPlants" id="OMERI09G07460.1"/>
    </source>
</evidence>
<dbReference type="Gramene" id="OMERI09G07460.1">
    <property type="protein sequence ID" value="OMERI09G07460.1"/>
    <property type="gene ID" value="OMERI09G07460"/>
</dbReference>
<name>A0A0E0ERZ5_9ORYZ</name>
<dbReference type="GO" id="GO:0050832">
    <property type="term" value="P:defense response to fungus"/>
    <property type="evidence" value="ECO:0007669"/>
    <property type="project" value="TreeGrafter"/>
</dbReference>
<dbReference type="Gene3D" id="1.20.58.2190">
    <property type="match status" value="1"/>
</dbReference>
<dbReference type="InterPro" id="IPR029071">
    <property type="entry name" value="Ubiquitin-like_domsf"/>
</dbReference>
<dbReference type="GO" id="GO:0003677">
    <property type="term" value="F:DNA binding"/>
    <property type="evidence" value="ECO:0007669"/>
    <property type="project" value="InterPro"/>
</dbReference>
<dbReference type="Pfam" id="PF09409">
    <property type="entry name" value="PUB"/>
    <property type="match status" value="1"/>
</dbReference>
<keyword evidence="2" id="KW-0479">Metal-binding</keyword>
<evidence type="ECO:0000256" key="8">
    <source>
        <dbReference type="ARBA" id="ARBA00023204"/>
    </source>
</evidence>
<keyword evidence="12" id="KW-1185">Reference proteome</keyword>
<dbReference type="HOGENOM" id="CLU_610277_0_0_1"/>
<keyword evidence="3" id="KW-0227">DNA damage</keyword>
<evidence type="ECO:0000256" key="3">
    <source>
        <dbReference type="ARBA" id="ARBA00022763"/>
    </source>
</evidence>
<evidence type="ECO:0000256" key="1">
    <source>
        <dbReference type="ARBA" id="ARBA00004170"/>
    </source>
</evidence>
<dbReference type="InterPro" id="IPR001012">
    <property type="entry name" value="UBX_dom"/>
</dbReference>
<sequence length="435" mass="46622">MMKDKMKDLMRKVTSSSSSSSSSFKGTAHVLGSGPDPSSRPSNPTPSRPAAPRREASAAAAASARPPSSGFAPYSPLISTSSRRTDPPAGAGAGEEDAVACPSCAEPFPSELAVSNHLDGCLAAAGGARPRASAYLAGEPPASAVEVVKRLLGNLLSDPRNDKYRKVRLGNPRIKEAVADREGGVDLLEAVGFRVADEGGELFALMDEVPGDARLGGIRQAVLLLERARPSTPPQTQADAKETCPNGVSEQQGIKKPVDRQIQVFFSVAASSVAENDLPDSFYSLSNEEIRNEAKMRRERLEQSRLLIPKSYKEKQALAARQKYKQALIRIQFPDGVILQGVFLPAEPISSLYEFIASSLKQPSLEFDLICPAGPRTRVIPPFPKPGERARTLRDEDLVPSARLTFKPKETDSVVFTGLLDELLEASEPFTSASS</sequence>
<accession>A0A0E0ERZ5</accession>
<keyword evidence="4" id="KW-0863">Zinc-finger</keyword>
<dbReference type="InterPro" id="IPR036339">
    <property type="entry name" value="PUB-like_dom_sf"/>
</dbReference>
<dbReference type="GO" id="GO:0006281">
    <property type="term" value="P:DNA repair"/>
    <property type="evidence" value="ECO:0007669"/>
    <property type="project" value="UniProtKB-KW"/>
</dbReference>
<dbReference type="SUPFAM" id="SSF143503">
    <property type="entry name" value="PUG domain-like"/>
    <property type="match status" value="1"/>
</dbReference>
<keyword evidence="5" id="KW-0833">Ubl conjugation pathway</keyword>
<feature type="region of interest" description="Disordered" evidence="9">
    <location>
        <begin position="1"/>
        <end position="96"/>
    </location>
</feature>
<dbReference type="PANTHER" id="PTHR47694:SF1">
    <property type="entry name" value="PLANT UBX DOMAIN-CONTAINING PROTEIN 2"/>
    <property type="match status" value="1"/>
</dbReference>
<dbReference type="EnsemblPlants" id="OMERI09G07460.1">
    <property type="protein sequence ID" value="OMERI09G07460.1"/>
    <property type="gene ID" value="OMERI09G07460"/>
</dbReference>
<dbReference type="Pfam" id="PF00789">
    <property type="entry name" value="UBX"/>
    <property type="match status" value="1"/>
</dbReference>
<evidence type="ECO:0000313" key="12">
    <source>
        <dbReference type="Proteomes" id="UP000008021"/>
    </source>
</evidence>
<evidence type="ECO:0000256" key="6">
    <source>
        <dbReference type="ARBA" id="ARBA00022833"/>
    </source>
</evidence>